<organism evidence="2 3">
    <name type="scientific">Gordonia lacunae</name>
    <dbReference type="NCBI Taxonomy" id="417102"/>
    <lineage>
        <taxon>Bacteria</taxon>
        <taxon>Bacillati</taxon>
        <taxon>Actinomycetota</taxon>
        <taxon>Actinomycetes</taxon>
        <taxon>Mycobacteriales</taxon>
        <taxon>Gordoniaceae</taxon>
        <taxon>Gordonia</taxon>
    </lineage>
</organism>
<evidence type="ECO:0000313" key="3">
    <source>
        <dbReference type="Proteomes" id="UP000194632"/>
    </source>
</evidence>
<dbReference type="Proteomes" id="UP000194632">
    <property type="component" value="Unassembled WGS sequence"/>
</dbReference>
<keyword evidence="3" id="KW-1185">Reference proteome</keyword>
<evidence type="ECO:0000256" key="1">
    <source>
        <dbReference type="ARBA" id="ARBA00022679"/>
    </source>
</evidence>
<dbReference type="AlphaFoldDB" id="A0A243Q8G4"/>
<accession>A0A243Q8G4</accession>
<dbReference type="PANTHER" id="PTHR46401:SF2">
    <property type="entry name" value="GLYCOSYLTRANSFERASE WBBK-RELATED"/>
    <property type="match status" value="1"/>
</dbReference>
<protein>
    <recommendedName>
        <fullName evidence="4">Glycosyltransferase</fullName>
    </recommendedName>
</protein>
<sequence>MIVSWVRTHGRSRAIAEELSIKAIFLSEATARRSFPTKYLFAAIETVREIRRERPSSVILMLPPFPLLVLVRVCFPRLPVIADLHTGAFLNPKWRPFLKPTFALLREGSCIVTNSALQQQCNRAGVEAIVLHDPLPERMPEPGGRPFAHKPAVVLCPLGYANDEPIDELLFAAGHLVADEIEFRFTGKAPLSIRQAAPTNVLFTGYLTDEDYEAELANCDVVIALTTREHTMQRAGYEAMTAAKPQVTSDFEVLRDFHADAAIYVDPSDPQAISEAVTRALRDADALAGFARTRFEEVRADQSVAIDELRRVVKSAEARAPFGGRRTPSLRGKR</sequence>
<reference evidence="2 3" key="1">
    <citation type="submission" date="2017-05" db="EMBL/GenBank/DDBJ databases">
        <title>Biotechnological potential of actinobacteria isolated from South African environments.</title>
        <authorList>
            <person name="Le Roes-Hill M."/>
            <person name="Prins A."/>
            <person name="Durrell K.A."/>
        </authorList>
    </citation>
    <scope>NUCLEOTIDE SEQUENCE [LARGE SCALE GENOMIC DNA]</scope>
    <source>
        <strain evidence="2">BS2</strain>
    </source>
</reference>
<evidence type="ECO:0000313" key="2">
    <source>
        <dbReference type="EMBL" id="OUC77805.1"/>
    </source>
</evidence>
<dbReference type="EMBL" id="NGFO01000017">
    <property type="protein sequence ID" value="OUC77805.1"/>
    <property type="molecule type" value="Genomic_DNA"/>
</dbReference>
<dbReference type="GO" id="GO:0016757">
    <property type="term" value="F:glycosyltransferase activity"/>
    <property type="evidence" value="ECO:0007669"/>
    <property type="project" value="TreeGrafter"/>
</dbReference>
<evidence type="ECO:0008006" key="4">
    <source>
        <dbReference type="Google" id="ProtNLM"/>
    </source>
</evidence>
<name>A0A243Q8G4_9ACTN</name>
<comment type="caution">
    <text evidence="2">The sequence shown here is derived from an EMBL/GenBank/DDBJ whole genome shotgun (WGS) entry which is preliminary data.</text>
</comment>
<dbReference type="Pfam" id="PF13692">
    <property type="entry name" value="Glyco_trans_1_4"/>
    <property type="match status" value="1"/>
</dbReference>
<dbReference type="STRING" id="417102.CA982_15265"/>
<gene>
    <name evidence="2" type="ORF">CA982_15265</name>
</gene>
<dbReference type="PANTHER" id="PTHR46401">
    <property type="entry name" value="GLYCOSYLTRANSFERASE WBBK-RELATED"/>
    <property type="match status" value="1"/>
</dbReference>
<dbReference type="Gene3D" id="3.40.50.2000">
    <property type="entry name" value="Glycogen Phosphorylase B"/>
    <property type="match status" value="2"/>
</dbReference>
<dbReference type="SUPFAM" id="SSF53756">
    <property type="entry name" value="UDP-Glycosyltransferase/glycogen phosphorylase"/>
    <property type="match status" value="1"/>
</dbReference>
<dbReference type="RefSeq" id="WP_086536143.1">
    <property type="nucleotide sequence ID" value="NZ_NGFO01000017.1"/>
</dbReference>
<proteinExistence type="predicted"/>
<keyword evidence="1" id="KW-0808">Transferase</keyword>